<organism evidence="3 4">
    <name type="scientific">Coprinopsis cinerea (strain Okayama-7 / 130 / ATCC MYA-4618 / FGSC 9003)</name>
    <name type="common">Inky cap fungus</name>
    <name type="synonym">Hormographiella aspergillata</name>
    <dbReference type="NCBI Taxonomy" id="240176"/>
    <lineage>
        <taxon>Eukaryota</taxon>
        <taxon>Fungi</taxon>
        <taxon>Dikarya</taxon>
        <taxon>Basidiomycota</taxon>
        <taxon>Agaricomycotina</taxon>
        <taxon>Agaricomycetes</taxon>
        <taxon>Agaricomycetidae</taxon>
        <taxon>Agaricales</taxon>
        <taxon>Agaricineae</taxon>
        <taxon>Psathyrellaceae</taxon>
        <taxon>Coprinopsis</taxon>
    </lineage>
</organism>
<reference evidence="3 4" key="1">
    <citation type="journal article" date="2010" name="Proc. Natl. Acad. Sci. U.S.A.">
        <title>Insights into evolution of multicellular fungi from the assembled chromosomes of the mushroom Coprinopsis cinerea (Coprinus cinereus).</title>
        <authorList>
            <person name="Stajich J.E."/>
            <person name="Wilke S.K."/>
            <person name="Ahren D."/>
            <person name="Au C.H."/>
            <person name="Birren B.W."/>
            <person name="Borodovsky M."/>
            <person name="Burns C."/>
            <person name="Canback B."/>
            <person name="Casselton L.A."/>
            <person name="Cheng C.K."/>
            <person name="Deng J."/>
            <person name="Dietrich F.S."/>
            <person name="Fargo D.C."/>
            <person name="Farman M.L."/>
            <person name="Gathman A.C."/>
            <person name="Goldberg J."/>
            <person name="Guigo R."/>
            <person name="Hoegger P.J."/>
            <person name="Hooker J.B."/>
            <person name="Huggins A."/>
            <person name="James T.Y."/>
            <person name="Kamada T."/>
            <person name="Kilaru S."/>
            <person name="Kodira C."/>
            <person name="Kues U."/>
            <person name="Kupfer D."/>
            <person name="Kwan H.S."/>
            <person name="Lomsadze A."/>
            <person name="Li W."/>
            <person name="Lilly W.W."/>
            <person name="Ma L.J."/>
            <person name="Mackey A.J."/>
            <person name="Manning G."/>
            <person name="Martin F."/>
            <person name="Muraguchi H."/>
            <person name="Natvig D.O."/>
            <person name="Palmerini H."/>
            <person name="Ramesh M.A."/>
            <person name="Rehmeyer C.J."/>
            <person name="Roe B.A."/>
            <person name="Shenoy N."/>
            <person name="Stanke M."/>
            <person name="Ter-Hovhannisyan V."/>
            <person name="Tunlid A."/>
            <person name="Velagapudi R."/>
            <person name="Vision T.J."/>
            <person name="Zeng Q."/>
            <person name="Zolan M.E."/>
            <person name="Pukkila P.J."/>
        </authorList>
    </citation>
    <scope>NUCLEOTIDE SEQUENCE [LARGE SCALE GENOMIC DNA]</scope>
    <source>
        <strain evidence="4">Okayama-7 / 130 / ATCC MYA-4618 / FGSC 9003</strain>
    </source>
</reference>
<dbReference type="RefSeq" id="XP_001834765.2">
    <property type="nucleotide sequence ID" value="XM_001834713.2"/>
</dbReference>
<feature type="compositionally biased region" description="Polar residues" evidence="2">
    <location>
        <begin position="298"/>
        <end position="307"/>
    </location>
</feature>
<dbReference type="InParanoid" id="A8NLS6"/>
<dbReference type="EMBL" id="AACS02000012">
    <property type="protein sequence ID" value="EAU87048.2"/>
    <property type="molecule type" value="Genomic_DNA"/>
</dbReference>
<proteinExistence type="predicted"/>
<dbReference type="VEuPathDB" id="FungiDB:CC1G_12385"/>
<feature type="region of interest" description="Disordered" evidence="2">
    <location>
        <begin position="1"/>
        <end position="33"/>
    </location>
</feature>
<feature type="coiled-coil region" evidence="1">
    <location>
        <begin position="109"/>
        <end position="136"/>
    </location>
</feature>
<dbReference type="GeneID" id="6011280"/>
<keyword evidence="4" id="KW-1185">Reference proteome</keyword>
<feature type="region of interest" description="Disordered" evidence="2">
    <location>
        <begin position="289"/>
        <end position="311"/>
    </location>
</feature>
<comment type="caution">
    <text evidence="3">The sequence shown here is derived from an EMBL/GenBank/DDBJ whole genome shotgun (WGS) entry which is preliminary data.</text>
</comment>
<gene>
    <name evidence="3" type="ORF">CC1G_12385</name>
</gene>
<sequence length="377" mass="41970">MADPEEACIANPMPESIDRSSRDQDHRRARSRGEIIQERRVEEIIAIAMDEFARRLDTLEETVGTVESSFKRLNRNHVRLESDIGDLFGQQAEFKAILAQNTESNERRFEDHSRNVNDLKESIDDVRRDLNDASHSNLLQCGIERVGNDLKASKKLGTEAIMEIFDAINLIRMEALDRGCRMEELEVEHQKRLEDIEISVRNVERATEELESMVEGWNCPQGRLAQELGGRLTTRDLQYQLQESSDASQIDTGLACGSCSRQTSANDSTSGVPISLFQDLAESFAGLDLDEDGHSRTRSPPQSSGCSEDTDIDFQEPFIKVEELERRLAAVEGMLCAMNDKIGLQGESTGSINVSLPAPTCVPSAIFSALNPVIVIG</sequence>
<accession>A8NLS6</accession>
<evidence type="ECO:0000256" key="1">
    <source>
        <dbReference type="SAM" id="Coils"/>
    </source>
</evidence>
<dbReference type="AlphaFoldDB" id="A8NLS6"/>
<dbReference type="Proteomes" id="UP000001861">
    <property type="component" value="Unassembled WGS sequence"/>
</dbReference>
<dbReference type="KEGG" id="cci:CC1G_12385"/>
<evidence type="ECO:0000313" key="3">
    <source>
        <dbReference type="EMBL" id="EAU87048.2"/>
    </source>
</evidence>
<evidence type="ECO:0000256" key="2">
    <source>
        <dbReference type="SAM" id="MobiDB-lite"/>
    </source>
</evidence>
<feature type="compositionally biased region" description="Basic and acidic residues" evidence="2">
    <location>
        <begin position="16"/>
        <end position="33"/>
    </location>
</feature>
<keyword evidence="1" id="KW-0175">Coiled coil</keyword>
<evidence type="ECO:0000313" key="4">
    <source>
        <dbReference type="Proteomes" id="UP000001861"/>
    </source>
</evidence>
<name>A8NLS6_COPC7</name>
<dbReference type="HOGENOM" id="CLU_733646_0_0_1"/>
<protein>
    <submittedName>
        <fullName evidence="3">Uncharacterized protein</fullName>
    </submittedName>
</protein>